<keyword evidence="3" id="KW-1185">Reference proteome</keyword>
<dbReference type="Gene3D" id="3.90.190.20">
    <property type="entry name" value="Mur ligase, C-terminal domain"/>
    <property type="match status" value="1"/>
</dbReference>
<dbReference type="PANTHER" id="PTHR43445">
    <property type="entry name" value="UDP-N-ACETYLMURAMATE--L-ALANINE LIGASE-RELATED"/>
    <property type="match status" value="1"/>
</dbReference>
<dbReference type="Pfam" id="PF02875">
    <property type="entry name" value="Mur_ligase_C"/>
    <property type="match status" value="1"/>
</dbReference>
<dbReference type="PANTHER" id="PTHR43445:SF3">
    <property type="entry name" value="UDP-N-ACETYLMURAMATE--L-ALANINE LIGASE"/>
    <property type="match status" value="1"/>
</dbReference>
<dbReference type="SUPFAM" id="SSF53244">
    <property type="entry name" value="MurD-like peptide ligases, peptide-binding domain"/>
    <property type="match status" value="1"/>
</dbReference>
<sequence>MRVVDDYAHNPGKLEAAVRTGLALREGGRLVVVFQPHLYSRTQHAADGLAAALRLADHAVVLDVYGAREQPVEGVTGRLVSDLVPGADFAPDHDAALELALRAVHPGDLLLTVGAGDVTSLGPRLLEALATGGSGEAS</sequence>
<accession>A0ABM8H9L6</accession>
<evidence type="ECO:0000259" key="1">
    <source>
        <dbReference type="Pfam" id="PF02875"/>
    </source>
</evidence>
<protein>
    <recommendedName>
        <fullName evidence="1">Mur ligase C-terminal domain-containing protein</fullName>
    </recommendedName>
</protein>
<dbReference type="InterPro" id="IPR036615">
    <property type="entry name" value="Mur_ligase_C_dom_sf"/>
</dbReference>
<evidence type="ECO:0000313" key="3">
    <source>
        <dbReference type="Proteomes" id="UP001321421"/>
    </source>
</evidence>
<dbReference type="InterPro" id="IPR004101">
    <property type="entry name" value="Mur_ligase_C"/>
</dbReference>
<name>A0ABM8H9L6_9MICO</name>
<proteinExistence type="predicted"/>
<evidence type="ECO:0000313" key="2">
    <source>
        <dbReference type="EMBL" id="BDZ57615.1"/>
    </source>
</evidence>
<dbReference type="Proteomes" id="UP001321421">
    <property type="component" value="Chromosome"/>
</dbReference>
<gene>
    <name evidence="2" type="ORF">GCM10025872_12720</name>
</gene>
<feature type="domain" description="Mur ligase C-terminal" evidence="1">
    <location>
        <begin position="2"/>
        <end position="116"/>
    </location>
</feature>
<dbReference type="InterPro" id="IPR050061">
    <property type="entry name" value="MurCDEF_pg_biosynth"/>
</dbReference>
<organism evidence="2 3">
    <name type="scientific">Barrientosiimonas endolithica</name>
    <dbReference type="NCBI Taxonomy" id="1535208"/>
    <lineage>
        <taxon>Bacteria</taxon>
        <taxon>Bacillati</taxon>
        <taxon>Actinomycetota</taxon>
        <taxon>Actinomycetes</taxon>
        <taxon>Micrococcales</taxon>
        <taxon>Dermacoccaceae</taxon>
        <taxon>Barrientosiimonas</taxon>
    </lineage>
</organism>
<reference evidence="3" key="1">
    <citation type="journal article" date="2019" name="Int. J. Syst. Evol. Microbiol.">
        <title>The Global Catalogue of Microorganisms (GCM) 10K type strain sequencing project: providing services to taxonomists for standard genome sequencing and annotation.</title>
        <authorList>
            <consortium name="The Broad Institute Genomics Platform"/>
            <consortium name="The Broad Institute Genome Sequencing Center for Infectious Disease"/>
            <person name="Wu L."/>
            <person name="Ma J."/>
        </authorList>
    </citation>
    <scope>NUCLEOTIDE SEQUENCE [LARGE SCALE GENOMIC DNA]</scope>
    <source>
        <strain evidence="3">NBRC 110608</strain>
    </source>
</reference>
<dbReference type="EMBL" id="AP027735">
    <property type="protein sequence ID" value="BDZ57615.1"/>
    <property type="molecule type" value="Genomic_DNA"/>
</dbReference>